<dbReference type="OrthoDB" id="10254720at2759"/>
<dbReference type="KEGG" id="tad:TRIADDRAFT_52092"/>
<dbReference type="STRING" id="10228.B3RLR3"/>
<gene>
    <name evidence="3" type="ORF">TRIADDRAFT_52092</name>
</gene>
<dbReference type="SMART" id="SM00312">
    <property type="entry name" value="PX"/>
    <property type="match status" value="1"/>
</dbReference>
<dbReference type="SUPFAM" id="SSF64268">
    <property type="entry name" value="PX domain"/>
    <property type="match status" value="1"/>
</dbReference>
<dbReference type="Pfam" id="PF00787">
    <property type="entry name" value="PX"/>
    <property type="match status" value="1"/>
</dbReference>
<dbReference type="InterPro" id="IPR039701">
    <property type="entry name" value="HS1BP3"/>
</dbReference>
<evidence type="ECO:0000256" key="1">
    <source>
        <dbReference type="SAM" id="MobiDB-lite"/>
    </source>
</evidence>
<dbReference type="GeneID" id="6749246"/>
<dbReference type="EMBL" id="DS985241">
    <property type="protein sequence ID" value="EDV28829.1"/>
    <property type="molecule type" value="Genomic_DNA"/>
</dbReference>
<feature type="region of interest" description="Disordered" evidence="1">
    <location>
        <begin position="144"/>
        <end position="244"/>
    </location>
</feature>
<dbReference type="PhylomeDB" id="B3RLR3"/>
<keyword evidence="4" id="KW-1185">Reference proteome</keyword>
<dbReference type="InterPro" id="IPR036871">
    <property type="entry name" value="PX_dom_sf"/>
</dbReference>
<dbReference type="PANTHER" id="PTHR14431:SF1">
    <property type="entry name" value="HCLS1-BINDING PROTEIN 3"/>
    <property type="match status" value="1"/>
</dbReference>
<dbReference type="GO" id="GO:0035091">
    <property type="term" value="F:phosphatidylinositol binding"/>
    <property type="evidence" value="ECO:0007669"/>
    <property type="project" value="InterPro"/>
</dbReference>
<dbReference type="RefSeq" id="XP_002108031.1">
    <property type="nucleotide sequence ID" value="XM_002107995.1"/>
</dbReference>
<organism evidence="3 4">
    <name type="scientific">Trichoplax adhaerens</name>
    <name type="common">Trichoplax reptans</name>
    <dbReference type="NCBI Taxonomy" id="10228"/>
    <lineage>
        <taxon>Eukaryota</taxon>
        <taxon>Metazoa</taxon>
        <taxon>Placozoa</taxon>
        <taxon>Uniplacotomia</taxon>
        <taxon>Trichoplacea</taxon>
        <taxon>Trichoplacidae</taxon>
        <taxon>Trichoplax</taxon>
    </lineage>
</organism>
<dbReference type="AlphaFoldDB" id="B3RLR3"/>
<evidence type="ECO:0000313" key="4">
    <source>
        <dbReference type="Proteomes" id="UP000009022"/>
    </source>
</evidence>
<dbReference type="Gene3D" id="3.30.1520.10">
    <property type="entry name" value="Phox-like domain"/>
    <property type="match status" value="1"/>
</dbReference>
<dbReference type="CDD" id="cd06868">
    <property type="entry name" value="PX_HS1BP3"/>
    <property type="match status" value="1"/>
</dbReference>
<dbReference type="InterPro" id="IPR001683">
    <property type="entry name" value="PX_dom"/>
</dbReference>
<sequence>MAAKTVPTVTTRSIKNSSTGIDMHVLDAVTTHSNGSILYQIVVVTNLAEHKGSNFIQDDVVHFVVKHDYGAFEGFYSKLSESYPASILPPLPGKAFIATESTIKKRKRMLNALMEFIASSSKLSNCEIVQQFLGVKDKRQTVATSRPVDATDNHPLSQNFEADDNKTEIKEDSDENKRDDDNDDLFGSSSTKIRSGGNFSVDKGQDTNFGNYDTRKDTGDLFAPTSEHSEQAQDQSEETTVVLE</sequence>
<dbReference type="CTD" id="6749246"/>
<protein>
    <recommendedName>
        <fullName evidence="2">PX domain-containing protein</fullName>
    </recommendedName>
</protein>
<dbReference type="PANTHER" id="PTHR14431">
    <property type="entry name" value="HCLS1-BINDING PROTEIN 3"/>
    <property type="match status" value="1"/>
</dbReference>
<feature type="compositionally biased region" description="Basic and acidic residues" evidence="1">
    <location>
        <begin position="163"/>
        <end position="180"/>
    </location>
</feature>
<dbReference type="PROSITE" id="PS50195">
    <property type="entry name" value="PX"/>
    <property type="match status" value="1"/>
</dbReference>
<dbReference type="InParanoid" id="B3RLR3"/>
<evidence type="ECO:0000313" key="3">
    <source>
        <dbReference type="EMBL" id="EDV28829.1"/>
    </source>
</evidence>
<evidence type="ECO:0000259" key="2">
    <source>
        <dbReference type="PROSITE" id="PS50195"/>
    </source>
</evidence>
<proteinExistence type="predicted"/>
<accession>B3RLR3</accession>
<dbReference type="InterPro" id="IPR037901">
    <property type="entry name" value="HS1BP3_PX"/>
</dbReference>
<dbReference type="eggNOG" id="ENOG502QSUW">
    <property type="taxonomic scope" value="Eukaryota"/>
</dbReference>
<dbReference type="Proteomes" id="UP000009022">
    <property type="component" value="Unassembled WGS sequence"/>
</dbReference>
<name>B3RLR3_TRIAD</name>
<reference evidence="3 4" key="1">
    <citation type="journal article" date="2008" name="Nature">
        <title>The Trichoplax genome and the nature of placozoans.</title>
        <authorList>
            <person name="Srivastava M."/>
            <person name="Begovic E."/>
            <person name="Chapman J."/>
            <person name="Putnam N.H."/>
            <person name="Hellsten U."/>
            <person name="Kawashima T."/>
            <person name="Kuo A."/>
            <person name="Mitros T."/>
            <person name="Salamov A."/>
            <person name="Carpenter M.L."/>
            <person name="Signorovitch A.Y."/>
            <person name="Moreno M.A."/>
            <person name="Kamm K."/>
            <person name="Grimwood J."/>
            <person name="Schmutz J."/>
            <person name="Shapiro H."/>
            <person name="Grigoriev I.V."/>
            <person name="Buss L.W."/>
            <person name="Schierwater B."/>
            <person name="Dellaporta S.L."/>
            <person name="Rokhsar D.S."/>
        </authorList>
    </citation>
    <scope>NUCLEOTIDE SEQUENCE [LARGE SCALE GENOMIC DNA]</scope>
    <source>
        <strain evidence="3 4">Grell-BS-1999</strain>
    </source>
</reference>
<dbReference type="HOGENOM" id="CLU_1139288_0_0_1"/>
<feature type="domain" description="PX" evidence="2">
    <location>
        <begin position="17"/>
        <end position="140"/>
    </location>
</feature>